<keyword evidence="2" id="KW-0645">Protease</keyword>
<protein>
    <submittedName>
        <fullName evidence="6">NlpC/P60 family protein</fullName>
    </submittedName>
</protein>
<dbReference type="PANTHER" id="PTHR47053:SF1">
    <property type="entry name" value="MUREIN DD-ENDOPEPTIDASE MEPH-RELATED"/>
    <property type="match status" value="1"/>
</dbReference>
<evidence type="ECO:0000313" key="6">
    <source>
        <dbReference type="EMBL" id="RXI96158.1"/>
    </source>
</evidence>
<organism evidence="6 7">
    <name type="scientific">Anaerobacillus alkaliphilus</name>
    <dbReference type="NCBI Taxonomy" id="1548597"/>
    <lineage>
        <taxon>Bacteria</taxon>
        <taxon>Bacillati</taxon>
        <taxon>Bacillota</taxon>
        <taxon>Bacilli</taxon>
        <taxon>Bacillales</taxon>
        <taxon>Bacillaceae</taxon>
        <taxon>Anaerobacillus</taxon>
    </lineage>
</organism>
<evidence type="ECO:0000256" key="3">
    <source>
        <dbReference type="ARBA" id="ARBA00022801"/>
    </source>
</evidence>
<keyword evidence="7" id="KW-1185">Reference proteome</keyword>
<accession>A0A4Q0VL74</accession>
<dbReference type="InterPro" id="IPR038765">
    <property type="entry name" value="Papain-like_cys_pep_sf"/>
</dbReference>
<dbReference type="Gene3D" id="3.90.1720.10">
    <property type="entry name" value="endopeptidase domain like (from Nostoc punctiforme)"/>
    <property type="match status" value="1"/>
</dbReference>
<dbReference type="GO" id="GO:0008234">
    <property type="term" value="F:cysteine-type peptidase activity"/>
    <property type="evidence" value="ECO:0007669"/>
    <property type="project" value="UniProtKB-KW"/>
</dbReference>
<dbReference type="PANTHER" id="PTHR47053">
    <property type="entry name" value="MUREIN DD-ENDOPEPTIDASE MEPH-RELATED"/>
    <property type="match status" value="1"/>
</dbReference>
<dbReference type="PROSITE" id="PS51935">
    <property type="entry name" value="NLPC_P60"/>
    <property type="match status" value="1"/>
</dbReference>
<dbReference type="InterPro" id="IPR000064">
    <property type="entry name" value="NLP_P60_dom"/>
</dbReference>
<gene>
    <name evidence="6" type="ORF">DS745_20660</name>
</gene>
<dbReference type="EMBL" id="QOUX01000047">
    <property type="protein sequence ID" value="RXI96158.1"/>
    <property type="molecule type" value="Genomic_DNA"/>
</dbReference>
<evidence type="ECO:0000313" key="7">
    <source>
        <dbReference type="Proteomes" id="UP000290649"/>
    </source>
</evidence>
<dbReference type="OrthoDB" id="9813368at2"/>
<name>A0A4Q0VL74_9BACI</name>
<dbReference type="Pfam" id="PF00877">
    <property type="entry name" value="NLPC_P60"/>
    <property type="match status" value="1"/>
</dbReference>
<dbReference type="AlphaFoldDB" id="A0A4Q0VL74"/>
<proteinExistence type="inferred from homology"/>
<keyword evidence="4" id="KW-0788">Thiol protease</keyword>
<keyword evidence="3" id="KW-0378">Hydrolase</keyword>
<dbReference type="SUPFAM" id="SSF54001">
    <property type="entry name" value="Cysteine proteinases"/>
    <property type="match status" value="1"/>
</dbReference>
<dbReference type="RefSeq" id="WP_129080139.1">
    <property type="nucleotide sequence ID" value="NZ_QOUX01000047.1"/>
</dbReference>
<feature type="domain" description="NlpC/P60" evidence="5">
    <location>
        <begin position="1"/>
        <end position="131"/>
    </location>
</feature>
<dbReference type="InterPro" id="IPR051202">
    <property type="entry name" value="Peptidase_C40"/>
</dbReference>
<dbReference type="GO" id="GO:0006508">
    <property type="term" value="P:proteolysis"/>
    <property type="evidence" value="ECO:0007669"/>
    <property type="project" value="UniProtKB-KW"/>
</dbReference>
<dbReference type="Proteomes" id="UP000290649">
    <property type="component" value="Unassembled WGS sequence"/>
</dbReference>
<comment type="caution">
    <text evidence="6">The sequence shown here is derived from an EMBL/GenBank/DDBJ whole genome shotgun (WGS) entry which is preliminary data.</text>
</comment>
<evidence type="ECO:0000259" key="5">
    <source>
        <dbReference type="PROSITE" id="PS51935"/>
    </source>
</evidence>
<sequence>MIADKIIDTGLSYLGTPYVFNAPPFQTNTFDCSSFIQYIFQEHGIELPRNSRQQFIVGKKVAFKDLKKGDLLFFTTEKRRTNQGIEKVGHVALYLGKGTILHTSRKEKEVHIAALRPLLLEGRYLGSKRVL</sequence>
<evidence type="ECO:0000256" key="4">
    <source>
        <dbReference type="ARBA" id="ARBA00022807"/>
    </source>
</evidence>
<evidence type="ECO:0000256" key="1">
    <source>
        <dbReference type="ARBA" id="ARBA00007074"/>
    </source>
</evidence>
<comment type="similarity">
    <text evidence="1">Belongs to the peptidase C40 family.</text>
</comment>
<evidence type="ECO:0000256" key="2">
    <source>
        <dbReference type="ARBA" id="ARBA00022670"/>
    </source>
</evidence>
<reference evidence="6 7" key="1">
    <citation type="journal article" date="2019" name="Int. J. Syst. Evol. Microbiol.">
        <title>Anaerobacillus alkaliphilus sp. nov., a novel alkaliphilic and moderately halophilic bacterium.</title>
        <authorList>
            <person name="Borsodi A.K."/>
            <person name="Aszalos J.M."/>
            <person name="Bihari P."/>
            <person name="Nagy I."/>
            <person name="Schumann P."/>
            <person name="Sproer C."/>
            <person name="Kovacs A.L."/>
            <person name="Boka K."/>
            <person name="Dobosy P."/>
            <person name="Ovari M."/>
            <person name="Szili-Kovacs T."/>
            <person name="Toth E."/>
        </authorList>
    </citation>
    <scope>NUCLEOTIDE SEQUENCE [LARGE SCALE GENOMIC DNA]</scope>
    <source>
        <strain evidence="6 7">B16-10</strain>
    </source>
</reference>